<evidence type="ECO:0000313" key="3">
    <source>
        <dbReference type="Proteomes" id="UP000199450"/>
    </source>
</evidence>
<dbReference type="EMBL" id="FOBV01000003">
    <property type="protein sequence ID" value="SEM47829.1"/>
    <property type="molecule type" value="Genomic_DNA"/>
</dbReference>
<reference evidence="3" key="1">
    <citation type="submission" date="2016-10" db="EMBL/GenBank/DDBJ databases">
        <authorList>
            <person name="Varghese N."/>
            <person name="Submissions S."/>
        </authorList>
    </citation>
    <scope>NUCLEOTIDE SEQUENCE [LARGE SCALE GENOMIC DNA]</scope>
    <source>
        <strain evidence="3">DSM 17453</strain>
    </source>
</reference>
<gene>
    <name evidence="2" type="ORF">SAMN05421856_103447</name>
</gene>
<feature type="signal peptide" evidence="1">
    <location>
        <begin position="1"/>
        <end position="24"/>
    </location>
</feature>
<evidence type="ECO:0000256" key="1">
    <source>
        <dbReference type="SAM" id="SignalP"/>
    </source>
</evidence>
<dbReference type="RefSeq" id="WP_089999644.1">
    <property type="nucleotide sequence ID" value="NZ_FOBV01000003.1"/>
</dbReference>
<accession>A0A1H7YRJ9</accession>
<dbReference type="Proteomes" id="UP000199450">
    <property type="component" value="Unassembled WGS sequence"/>
</dbReference>
<keyword evidence="1" id="KW-0732">Signal</keyword>
<evidence type="ECO:0000313" key="2">
    <source>
        <dbReference type="EMBL" id="SEM47829.1"/>
    </source>
</evidence>
<feature type="chain" id="PRO_5011605283" description="Outer membrane lipoprotein-sorting protein" evidence="1">
    <location>
        <begin position="25"/>
        <end position="186"/>
    </location>
</feature>
<proteinExistence type="predicted"/>
<dbReference type="AlphaFoldDB" id="A0A1H7YRJ9"/>
<sequence length="186" mass="21936">MKTKQKLFIYFILFIFSLCTKISAQQLEGNGNVTISYIQKKEMSVEDFFQTRMKQSKKYKVVGKKLEIFFEKDNTFFLGRNMLPGNDKKSVKVDTLYTIPKMNLVAAFPDYHLEGDDVRDVVYRYLYKNVPGFSGTVNSTLIYKLDKNIIDIDYENVTRKYIIKKTALYHFKISTDDLKILDFKKY</sequence>
<protein>
    <recommendedName>
        <fullName evidence="4">Outer membrane lipoprotein-sorting protein</fullName>
    </recommendedName>
</protein>
<organism evidence="2 3">
    <name type="scientific">Chryseobacterium taichungense</name>
    <dbReference type="NCBI Taxonomy" id="295069"/>
    <lineage>
        <taxon>Bacteria</taxon>
        <taxon>Pseudomonadati</taxon>
        <taxon>Bacteroidota</taxon>
        <taxon>Flavobacteriia</taxon>
        <taxon>Flavobacteriales</taxon>
        <taxon>Weeksellaceae</taxon>
        <taxon>Chryseobacterium group</taxon>
        <taxon>Chryseobacterium</taxon>
    </lineage>
</organism>
<dbReference type="OrthoDB" id="9831007at2"/>
<evidence type="ECO:0008006" key="4">
    <source>
        <dbReference type="Google" id="ProtNLM"/>
    </source>
</evidence>
<name>A0A1H7YRJ9_9FLAO</name>
<keyword evidence="3" id="KW-1185">Reference proteome</keyword>